<evidence type="ECO:0000256" key="1">
    <source>
        <dbReference type="ARBA" id="ARBA00022527"/>
    </source>
</evidence>
<evidence type="ECO:0000259" key="7">
    <source>
        <dbReference type="PROSITE" id="PS50011"/>
    </source>
</evidence>
<feature type="region of interest" description="Disordered" evidence="6">
    <location>
        <begin position="49"/>
        <end position="75"/>
    </location>
</feature>
<reference evidence="8" key="1">
    <citation type="journal article" date="2019" name="BMC Genomics">
        <title>A new reference genome for Sorghum bicolor reveals high levels of sequence similarity between sweet and grain genotypes: implications for the genetics of sugar metabolism.</title>
        <authorList>
            <person name="Cooper E.A."/>
            <person name="Brenton Z.W."/>
            <person name="Flinn B.S."/>
            <person name="Jenkins J."/>
            <person name="Shu S."/>
            <person name="Flowers D."/>
            <person name="Luo F."/>
            <person name="Wang Y."/>
            <person name="Xia P."/>
            <person name="Barry K."/>
            <person name="Daum C."/>
            <person name="Lipzen A."/>
            <person name="Yoshinaga Y."/>
            <person name="Schmutz J."/>
            <person name="Saski C."/>
            <person name="Vermerris W."/>
            <person name="Kresovich S."/>
        </authorList>
    </citation>
    <scope>NUCLEOTIDE SEQUENCE</scope>
</reference>
<evidence type="ECO:0000256" key="3">
    <source>
        <dbReference type="ARBA" id="ARBA00022741"/>
    </source>
</evidence>
<dbReference type="PROSITE" id="PS50011">
    <property type="entry name" value="PROTEIN_KINASE_DOM"/>
    <property type="match status" value="1"/>
</dbReference>
<comment type="caution">
    <text evidence="8">The sequence shown here is derived from an EMBL/GenBank/DDBJ whole genome shotgun (WGS) entry which is preliminary data.</text>
</comment>
<evidence type="ECO:0000256" key="5">
    <source>
        <dbReference type="ARBA" id="ARBA00022840"/>
    </source>
</evidence>
<dbReference type="Pfam" id="PF00069">
    <property type="entry name" value="Pkinase"/>
    <property type="match status" value="1"/>
</dbReference>
<dbReference type="AlphaFoldDB" id="A0A921RSR5"/>
<dbReference type="SMART" id="SM00220">
    <property type="entry name" value="S_TKc"/>
    <property type="match status" value="1"/>
</dbReference>
<dbReference type="GO" id="GO:0004674">
    <property type="term" value="F:protein serine/threonine kinase activity"/>
    <property type="evidence" value="ECO:0007669"/>
    <property type="project" value="UniProtKB-KW"/>
</dbReference>
<reference evidence="8" key="2">
    <citation type="submission" date="2020-10" db="EMBL/GenBank/DDBJ databases">
        <authorList>
            <person name="Cooper E.A."/>
            <person name="Brenton Z.W."/>
            <person name="Flinn B.S."/>
            <person name="Jenkins J."/>
            <person name="Shu S."/>
            <person name="Flowers D."/>
            <person name="Luo F."/>
            <person name="Wang Y."/>
            <person name="Xia P."/>
            <person name="Barry K."/>
            <person name="Daum C."/>
            <person name="Lipzen A."/>
            <person name="Yoshinaga Y."/>
            <person name="Schmutz J."/>
            <person name="Saski C."/>
            <person name="Vermerris W."/>
            <person name="Kresovich S."/>
        </authorList>
    </citation>
    <scope>NUCLEOTIDE SEQUENCE</scope>
</reference>
<dbReference type="InterPro" id="IPR011009">
    <property type="entry name" value="Kinase-like_dom_sf"/>
</dbReference>
<dbReference type="Proteomes" id="UP000807115">
    <property type="component" value="Chromosome 2"/>
</dbReference>
<dbReference type="SUPFAM" id="SSF56112">
    <property type="entry name" value="Protein kinase-like (PK-like)"/>
    <property type="match status" value="1"/>
</dbReference>
<protein>
    <recommendedName>
        <fullName evidence="7">Protein kinase domain-containing protein</fullName>
    </recommendedName>
</protein>
<evidence type="ECO:0000256" key="4">
    <source>
        <dbReference type="ARBA" id="ARBA00022777"/>
    </source>
</evidence>
<feature type="compositionally biased region" description="Basic residues" evidence="6">
    <location>
        <begin position="50"/>
        <end position="60"/>
    </location>
</feature>
<dbReference type="Gene3D" id="1.10.510.10">
    <property type="entry name" value="Transferase(Phosphotransferase) domain 1"/>
    <property type="match status" value="1"/>
</dbReference>
<feature type="domain" description="Protein kinase" evidence="7">
    <location>
        <begin position="81"/>
        <end position="274"/>
    </location>
</feature>
<keyword evidence="4" id="KW-0418">Kinase</keyword>
<keyword evidence="5" id="KW-0067">ATP-binding</keyword>
<dbReference type="InterPro" id="IPR050205">
    <property type="entry name" value="CDPK_Ser/Thr_kinases"/>
</dbReference>
<organism evidence="8 9">
    <name type="scientific">Sorghum bicolor</name>
    <name type="common">Sorghum</name>
    <name type="synonym">Sorghum vulgare</name>
    <dbReference type="NCBI Taxonomy" id="4558"/>
    <lineage>
        <taxon>Eukaryota</taxon>
        <taxon>Viridiplantae</taxon>
        <taxon>Streptophyta</taxon>
        <taxon>Embryophyta</taxon>
        <taxon>Tracheophyta</taxon>
        <taxon>Spermatophyta</taxon>
        <taxon>Magnoliopsida</taxon>
        <taxon>Liliopsida</taxon>
        <taxon>Poales</taxon>
        <taxon>Poaceae</taxon>
        <taxon>PACMAD clade</taxon>
        <taxon>Panicoideae</taxon>
        <taxon>Andropogonodae</taxon>
        <taxon>Andropogoneae</taxon>
        <taxon>Sorghinae</taxon>
        <taxon>Sorghum</taxon>
    </lineage>
</organism>
<keyword evidence="1" id="KW-0723">Serine/threonine-protein kinase</keyword>
<dbReference type="PANTHER" id="PTHR24349">
    <property type="entry name" value="SERINE/THREONINE-PROTEIN KINASE"/>
    <property type="match status" value="1"/>
</dbReference>
<sequence>MGGCYSVVMATKLKMFRRGGHGAATVLPVTSNDDGPCCSLMNHDHDSITGKKKKCGRKGRNQASLHPGRRRHRRPGLLVAVPADSAQSSGAASSASRGGAWTPLPREALACKTLRRKRLLLWRARPDADDDVQREVEITRRMSEAGSGARWCPCTRRACEDDDDMHLIMELCESGELFDRIFEHEHYFTGAIVELCHDNGVMHRNLKPENFLLVNKSEESPLKAIDFGLSVYFKHILLCGFPPFWGEGSMAQDLIKKMLDPDPSTQLTAKQVLG</sequence>
<accession>A0A921RSR5</accession>
<proteinExistence type="predicted"/>
<evidence type="ECO:0000256" key="6">
    <source>
        <dbReference type="SAM" id="MobiDB-lite"/>
    </source>
</evidence>
<name>A0A921RSR5_SORBI</name>
<dbReference type="GO" id="GO:0005524">
    <property type="term" value="F:ATP binding"/>
    <property type="evidence" value="ECO:0007669"/>
    <property type="project" value="UniProtKB-KW"/>
</dbReference>
<dbReference type="Gene3D" id="3.30.200.20">
    <property type="entry name" value="Phosphorylase Kinase, domain 1"/>
    <property type="match status" value="1"/>
</dbReference>
<evidence type="ECO:0000256" key="2">
    <source>
        <dbReference type="ARBA" id="ARBA00022679"/>
    </source>
</evidence>
<keyword evidence="2" id="KW-0808">Transferase</keyword>
<evidence type="ECO:0000313" key="8">
    <source>
        <dbReference type="EMBL" id="KAG0544447.1"/>
    </source>
</evidence>
<keyword evidence="3" id="KW-0547">Nucleotide-binding</keyword>
<dbReference type="InterPro" id="IPR000719">
    <property type="entry name" value="Prot_kinase_dom"/>
</dbReference>
<dbReference type="EMBL" id="CM027681">
    <property type="protein sequence ID" value="KAG0544447.1"/>
    <property type="molecule type" value="Genomic_DNA"/>
</dbReference>
<gene>
    <name evidence="8" type="ORF">BDA96_02G276000</name>
</gene>
<evidence type="ECO:0000313" key="9">
    <source>
        <dbReference type="Proteomes" id="UP000807115"/>
    </source>
</evidence>